<dbReference type="EMBL" id="MU865000">
    <property type="protein sequence ID" value="KAK4460976.1"/>
    <property type="molecule type" value="Genomic_DNA"/>
</dbReference>
<feature type="region of interest" description="Disordered" evidence="9">
    <location>
        <begin position="50"/>
        <end position="76"/>
    </location>
</feature>
<dbReference type="AlphaFoldDB" id="A0AAV9HJI1"/>
<evidence type="ECO:0000256" key="6">
    <source>
        <dbReference type="ARBA" id="ARBA00023242"/>
    </source>
</evidence>
<dbReference type="GO" id="GO:0006357">
    <property type="term" value="P:regulation of transcription by RNA polymerase II"/>
    <property type="evidence" value="ECO:0007669"/>
    <property type="project" value="InterPro"/>
</dbReference>
<sequence>MSDRPLGLRPQPKTSDSVNSVAEFHRRMAMQPGGFRALNQADLRRQIEAQASGAGGSDVPTAHSTEASEAADAPPDIARARDEIINMGRLATKSAGMLLDTVSLLLSKENPTSAATTLRADTRQLVGLGTLGATRLAAPTTLTQERIPYNKMASIGQRRVDLNKAASAAAAAAKRLRKEIDAEAKYWSEVQTLADAGFRLVRLPEESTMGVKFGFNSQDPDFVDKDIAPLRRAEDGSVELVLGAFGGGSQRIQVSILQLKEVENEKEYTVVGRSRLPAPLPEAAPLKDRVKEASETAFNQELWHEINKEGRLMLNREVRLEKAAVTYPISPTEIMSIALVSLGGADVAVPASPMPKDNMAEALNIALALQLISAHRLREEGEGENEMHDAMHVTKEEDDNQVEYLLLEPIVASFEHDRIVDRCVRFFSDFLRPLCSAGLESFVEIKEKPLTFPPAKSRAVAATCALLTHPDIYFGLQITPQARLGITCSSSAIQGTRFVVSCEPASRPELANPLPNLCPPYAEGYEEVDGLFLYIQWAVSRGLAAHSKLILQSLMSSIQMDGQAHTQWVYTPDNKGLVDNSGDYGIHFEFASDQTGGLAVHLTANLNKDGQKISKEWTWPPHTDQSISSNLEDVVREVLSGCPNLTESHGL</sequence>
<dbReference type="Gene3D" id="6.10.250.2620">
    <property type="match status" value="1"/>
</dbReference>
<evidence type="ECO:0000256" key="5">
    <source>
        <dbReference type="ARBA" id="ARBA00023163"/>
    </source>
</evidence>
<evidence type="ECO:0000256" key="1">
    <source>
        <dbReference type="ARBA" id="ARBA00004123"/>
    </source>
</evidence>
<evidence type="ECO:0000313" key="10">
    <source>
        <dbReference type="EMBL" id="KAK4460976.1"/>
    </source>
</evidence>
<reference evidence="10" key="2">
    <citation type="submission" date="2023-06" db="EMBL/GenBank/DDBJ databases">
        <authorList>
            <consortium name="Lawrence Berkeley National Laboratory"/>
            <person name="Mondo S.J."/>
            <person name="Hensen N."/>
            <person name="Bonometti L."/>
            <person name="Westerberg I."/>
            <person name="Brannstrom I.O."/>
            <person name="Guillou S."/>
            <person name="Cros-Aarteil S."/>
            <person name="Calhoun S."/>
            <person name="Haridas S."/>
            <person name="Kuo A."/>
            <person name="Pangilinan J."/>
            <person name="Riley R."/>
            <person name="Labutti K."/>
            <person name="Andreopoulos B."/>
            <person name="Lipzen A."/>
            <person name="Chen C."/>
            <person name="Yanf M."/>
            <person name="Daum C."/>
            <person name="Ng V."/>
            <person name="Clum A."/>
            <person name="Steindorff A."/>
            <person name="Ohm R."/>
            <person name="Martin F."/>
            <person name="Silar P."/>
            <person name="Natvig D."/>
            <person name="Lalanne C."/>
            <person name="Gautier V."/>
            <person name="Ament-Velasquez S.L."/>
            <person name="Kruys A."/>
            <person name="Hutchinson M.I."/>
            <person name="Powell A.J."/>
            <person name="Barry K."/>
            <person name="Miller A.N."/>
            <person name="Grigoriev I.V."/>
            <person name="Debuchy R."/>
            <person name="Gladieux P."/>
            <person name="Thoren M.H."/>
            <person name="Johannesson H."/>
        </authorList>
    </citation>
    <scope>NUCLEOTIDE SEQUENCE</scope>
    <source>
        <strain evidence="10">PSN324</strain>
    </source>
</reference>
<comment type="similarity">
    <text evidence="2 8">Belongs to the Mediator complex subunit 17 family.</text>
</comment>
<keyword evidence="4 8" id="KW-0805">Transcription regulation</keyword>
<organism evidence="10 11">
    <name type="scientific">Cladorrhinum samala</name>
    <dbReference type="NCBI Taxonomy" id="585594"/>
    <lineage>
        <taxon>Eukaryota</taxon>
        <taxon>Fungi</taxon>
        <taxon>Dikarya</taxon>
        <taxon>Ascomycota</taxon>
        <taxon>Pezizomycotina</taxon>
        <taxon>Sordariomycetes</taxon>
        <taxon>Sordariomycetidae</taxon>
        <taxon>Sordariales</taxon>
        <taxon>Podosporaceae</taxon>
        <taxon>Cladorrhinum</taxon>
    </lineage>
</organism>
<comment type="subunit">
    <text evidence="8">Component of the Mediator complex.</text>
</comment>
<keyword evidence="5 8" id="KW-0804">Transcription</keyword>
<keyword evidence="6 8" id="KW-0539">Nucleus</keyword>
<evidence type="ECO:0000256" key="8">
    <source>
        <dbReference type="RuleBase" id="RU364140"/>
    </source>
</evidence>
<comment type="subcellular location">
    <subcellularLocation>
        <location evidence="1 8">Nucleus</location>
    </subcellularLocation>
</comment>
<name>A0AAV9HJI1_9PEZI</name>
<dbReference type="GO" id="GO:0016592">
    <property type="term" value="C:mediator complex"/>
    <property type="evidence" value="ECO:0007669"/>
    <property type="project" value="InterPro"/>
</dbReference>
<comment type="caution">
    <text evidence="10">The sequence shown here is derived from an EMBL/GenBank/DDBJ whole genome shotgun (WGS) entry which is preliminary data.</text>
</comment>
<dbReference type="Proteomes" id="UP001321749">
    <property type="component" value="Unassembled WGS sequence"/>
</dbReference>
<gene>
    <name evidence="8" type="primary">MED17</name>
    <name evidence="10" type="ORF">QBC42DRAFT_331155</name>
</gene>
<dbReference type="GO" id="GO:0003712">
    <property type="term" value="F:transcription coregulator activity"/>
    <property type="evidence" value="ECO:0007669"/>
    <property type="project" value="InterPro"/>
</dbReference>
<protein>
    <recommendedName>
        <fullName evidence="3 8">Mediator of RNA polymerase II transcription subunit 17</fullName>
    </recommendedName>
    <alternativeName>
        <fullName evidence="7 8">Mediator complex subunit 17</fullName>
    </alternativeName>
</protein>
<evidence type="ECO:0000256" key="3">
    <source>
        <dbReference type="ARBA" id="ARBA00019610"/>
    </source>
</evidence>
<dbReference type="PANTHER" id="PTHR13114">
    <property type="entry name" value="MEDIATOR OF RNA POLYMERASE II TRANSCRIPTION SUBUNIT 17"/>
    <property type="match status" value="1"/>
</dbReference>
<dbReference type="Pfam" id="PF10156">
    <property type="entry name" value="Med17"/>
    <property type="match status" value="1"/>
</dbReference>
<proteinExistence type="inferred from homology"/>
<evidence type="ECO:0000256" key="2">
    <source>
        <dbReference type="ARBA" id="ARBA00005635"/>
    </source>
</evidence>
<evidence type="ECO:0000313" key="11">
    <source>
        <dbReference type="Proteomes" id="UP001321749"/>
    </source>
</evidence>
<reference evidence="10" key="1">
    <citation type="journal article" date="2023" name="Mol. Phylogenet. Evol.">
        <title>Genome-scale phylogeny and comparative genomics of the fungal order Sordariales.</title>
        <authorList>
            <person name="Hensen N."/>
            <person name="Bonometti L."/>
            <person name="Westerberg I."/>
            <person name="Brannstrom I.O."/>
            <person name="Guillou S."/>
            <person name="Cros-Aarteil S."/>
            <person name="Calhoun S."/>
            <person name="Haridas S."/>
            <person name="Kuo A."/>
            <person name="Mondo S."/>
            <person name="Pangilinan J."/>
            <person name="Riley R."/>
            <person name="LaButti K."/>
            <person name="Andreopoulos B."/>
            <person name="Lipzen A."/>
            <person name="Chen C."/>
            <person name="Yan M."/>
            <person name="Daum C."/>
            <person name="Ng V."/>
            <person name="Clum A."/>
            <person name="Steindorff A."/>
            <person name="Ohm R.A."/>
            <person name="Martin F."/>
            <person name="Silar P."/>
            <person name="Natvig D.O."/>
            <person name="Lalanne C."/>
            <person name="Gautier V."/>
            <person name="Ament-Velasquez S.L."/>
            <person name="Kruys A."/>
            <person name="Hutchinson M.I."/>
            <person name="Powell A.J."/>
            <person name="Barry K."/>
            <person name="Miller A.N."/>
            <person name="Grigoriev I.V."/>
            <person name="Debuchy R."/>
            <person name="Gladieux P."/>
            <person name="Hiltunen Thoren M."/>
            <person name="Johannesson H."/>
        </authorList>
    </citation>
    <scope>NUCLEOTIDE SEQUENCE</scope>
    <source>
        <strain evidence="10">PSN324</strain>
    </source>
</reference>
<comment type="function">
    <text evidence="8">Component of the Mediator complex, a coactivator involved in the regulated transcription of nearly all RNA polymerase II-dependent genes. Mediator functions as a bridge to convey information from gene-specific regulatory proteins to the basal RNA polymerase II transcription machinery. Mediator is recruited to promoters by direct interactions with regulatory proteins and serves as a scaffold for the assembly of a functional preinitiation complex with RNA polymerase II and the general transcription factors.</text>
</comment>
<dbReference type="InterPro" id="IPR019313">
    <property type="entry name" value="Mediator_Med17"/>
</dbReference>
<accession>A0AAV9HJI1</accession>
<dbReference type="PANTHER" id="PTHR13114:SF7">
    <property type="entry name" value="MEDIATOR OF RNA POLYMERASE II TRANSCRIPTION SUBUNIT 17"/>
    <property type="match status" value="1"/>
</dbReference>
<evidence type="ECO:0000256" key="7">
    <source>
        <dbReference type="ARBA" id="ARBA00032014"/>
    </source>
</evidence>
<evidence type="ECO:0000256" key="4">
    <source>
        <dbReference type="ARBA" id="ARBA00023015"/>
    </source>
</evidence>
<evidence type="ECO:0000256" key="9">
    <source>
        <dbReference type="SAM" id="MobiDB-lite"/>
    </source>
</evidence>
<dbReference type="GO" id="GO:0070847">
    <property type="term" value="C:core mediator complex"/>
    <property type="evidence" value="ECO:0007669"/>
    <property type="project" value="TreeGrafter"/>
</dbReference>
<keyword evidence="8" id="KW-0010">Activator</keyword>
<keyword evidence="11" id="KW-1185">Reference proteome</keyword>
<feature type="region of interest" description="Disordered" evidence="9">
    <location>
        <begin position="1"/>
        <end position="20"/>
    </location>
</feature>